<dbReference type="PANTHER" id="PTHR30154:SF34">
    <property type="entry name" value="TRANSCRIPTIONAL REGULATOR AZLB"/>
    <property type="match status" value="1"/>
</dbReference>
<proteinExistence type="predicted"/>
<evidence type="ECO:0000313" key="7">
    <source>
        <dbReference type="Proteomes" id="UP000254329"/>
    </source>
</evidence>
<dbReference type="OrthoDB" id="166264at2"/>
<evidence type="ECO:0000313" key="8">
    <source>
        <dbReference type="Proteomes" id="UP000254496"/>
    </source>
</evidence>
<dbReference type="Pfam" id="PF13412">
    <property type="entry name" value="HTH_24"/>
    <property type="match status" value="1"/>
</dbReference>
<feature type="domain" description="HTH asnC-type" evidence="4">
    <location>
        <begin position="6"/>
        <end position="69"/>
    </location>
</feature>
<dbReference type="RefSeq" id="WP_078219322.1">
    <property type="nucleotide sequence ID" value="NZ_MUXZ01000049.1"/>
</dbReference>
<dbReference type="GO" id="GO:0016301">
    <property type="term" value="F:kinase activity"/>
    <property type="evidence" value="ECO:0007669"/>
    <property type="project" value="UniProtKB-KW"/>
</dbReference>
<dbReference type="InterPro" id="IPR036390">
    <property type="entry name" value="WH_DNA-bd_sf"/>
</dbReference>
<evidence type="ECO:0000256" key="2">
    <source>
        <dbReference type="ARBA" id="ARBA00023125"/>
    </source>
</evidence>
<dbReference type="Gene3D" id="3.30.70.920">
    <property type="match status" value="1"/>
</dbReference>
<dbReference type="InterPro" id="IPR000485">
    <property type="entry name" value="AsnC-type_HTH_dom"/>
</dbReference>
<evidence type="ECO:0000259" key="4">
    <source>
        <dbReference type="PROSITE" id="PS50956"/>
    </source>
</evidence>
<gene>
    <name evidence="5" type="primary">lrp_1</name>
    <name evidence="6" type="synonym">lrp_2</name>
    <name evidence="5" type="ORF">NCTC1659_00835</name>
    <name evidence="6" type="ORF">NCTC8540_01938</name>
</gene>
<dbReference type="CDD" id="cd00090">
    <property type="entry name" value="HTH_ARSR"/>
    <property type="match status" value="1"/>
</dbReference>
<sequence>MANKVLDNIDTRILRALQRNGRLQNTELAQEIGLSNSACLRRVNILEEKGIIDKYVAILSPKKVNCNLTVYALGSFFEEDLKQRERFIFEMKLLPQVTECHLMAGDYDFILKLQVSDLDEFYAYKKKYLTKELGIKTLKSEIILQTIKNTTELPL</sequence>
<dbReference type="PANTHER" id="PTHR30154">
    <property type="entry name" value="LEUCINE-RESPONSIVE REGULATORY PROTEIN"/>
    <property type="match status" value="1"/>
</dbReference>
<dbReference type="AlphaFoldDB" id="A0A1V4AYP1"/>
<dbReference type="Gene3D" id="1.10.10.10">
    <property type="entry name" value="Winged helix-like DNA-binding domain superfamily/Winged helix DNA-binding domain"/>
    <property type="match status" value="1"/>
</dbReference>
<dbReference type="STRING" id="733.B0186_10560"/>
<dbReference type="GO" id="GO:0043565">
    <property type="term" value="F:sequence-specific DNA binding"/>
    <property type="evidence" value="ECO:0007669"/>
    <property type="project" value="InterPro"/>
</dbReference>
<evidence type="ECO:0000256" key="3">
    <source>
        <dbReference type="ARBA" id="ARBA00023163"/>
    </source>
</evidence>
<dbReference type="PRINTS" id="PR00033">
    <property type="entry name" value="HTHASNC"/>
</dbReference>
<dbReference type="InterPro" id="IPR019888">
    <property type="entry name" value="Tscrpt_reg_AsnC-like"/>
</dbReference>
<dbReference type="InterPro" id="IPR019887">
    <property type="entry name" value="Tscrpt_reg_AsnC/Lrp_C"/>
</dbReference>
<dbReference type="GO" id="GO:0043200">
    <property type="term" value="P:response to amino acid"/>
    <property type="evidence" value="ECO:0007669"/>
    <property type="project" value="TreeGrafter"/>
</dbReference>
<protein>
    <submittedName>
        <fullName evidence="5">Carbamate kinase</fullName>
    </submittedName>
</protein>
<organism evidence="5 7">
    <name type="scientific">Canicola haemoglobinophilus</name>
    <dbReference type="NCBI Taxonomy" id="733"/>
    <lineage>
        <taxon>Bacteria</taxon>
        <taxon>Pseudomonadati</taxon>
        <taxon>Pseudomonadota</taxon>
        <taxon>Gammaproteobacteria</taxon>
        <taxon>Pasteurellales</taxon>
        <taxon>Pasteurellaceae</taxon>
        <taxon>Canicola</taxon>
    </lineage>
</organism>
<evidence type="ECO:0000313" key="5">
    <source>
        <dbReference type="EMBL" id="STO59579.1"/>
    </source>
</evidence>
<dbReference type="Pfam" id="PF01037">
    <property type="entry name" value="AsnC_trans_reg"/>
    <property type="match status" value="1"/>
</dbReference>
<reference evidence="7 8" key="1">
    <citation type="submission" date="2018-06" db="EMBL/GenBank/DDBJ databases">
        <authorList>
            <consortium name="Pathogen Informatics"/>
            <person name="Doyle S."/>
        </authorList>
    </citation>
    <scope>NUCLEOTIDE SEQUENCE [LARGE SCALE GENOMIC DNA]</scope>
    <source>
        <strain evidence="5 7">NCTC1659</strain>
        <strain evidence="6 8">NCTC8540</strain>
    </source>
</reference>
<evidence type="ECO:0000313" key="6">
    <source>
        <dbReference type="EMBL" id="STO69405.1"/>
    </source>
</evidence>
<dbReference type="Proteomes" id="UP000254496">
    <property type="component" value="Unassembled WGS sequence"/>
</dbReference>
<evidence type="ECO:0000256" key="1">
    <source>
        <dbReference type="ARBA" id="ARBA00023015"/>
    </source>
</evidence>
<dbReference type="EMBL" id="UGHJ01000001">
    <property type="protein sequence ID" value="STO69405.1"/>
    <property type="molecule type" value="Genomic_DNA"/>
</dbReference>
<name>A0A1V4AYP1_9PAST</name>
<dbReference type="InterPro" id="IPR011008">
    <property type="entry name" value="Dimeric_a/b-barrel"/>
</dbReference>
<keyword evidence="3" id="KW-0804">Transcription</keyword>
<dbReference type="EMBL" id="UGHF01000001">
    <property type="protein sequence ID" value="STO59579.1"/>
    <property type="molecule type" value="Genomic_DNA"/>
</dbReference>
<dbReference type="PROSITE" id="PS50956">
    <property type="entry name" value="HTH_ASNC_2"/>
    <property type="match status" value="1"/>
</dbReference>
<dbReference type="GO" id="GO:0006355">
    <property type="term" value="P:regulation of DNA-templated transcription"/>
    <property type="evidence" value="ECO:0007669"/>
    <property type="project" value="UniProtKB-ARBA"/>
</dbReference>
<accession>A0A1V4AYP1</accession>
<dbReference type="InterPro" id="IPR011991">
    <property type="entry name" value="ArsR-like_HTH"/>
</dbReference>
<dbReference type="SUPFAM" id="SSF46785">
    <property type="entry name" value="Winged helix' DNA-binding domain"/>
    <property type="match status" value="1"/>
</dbReference>
<dbReference type="SMART" id="SM00344">
    <property type="entry name" value="HTH_ASNC"/>
    <property type="match status" value="1"/>
</dbReference>
<dbReference type="Proteomes" id="UP000254329">
    <property type="component" value="Unassembled WGS sequence"/>
</dbReference>
<keyword evidence="5" id="KW-0418">Kinase</keyword>
<keyword evidence="2" id="KW-0238">DNA-binding</keyword>
<dbReference type="GO" id="GO:0005829">
    <property type="term" value="C:cytosol"/>
    <property type="evidence" value="ECO:0007669"/>
    <property type="project" value="TreeGrafter"/>
</dbReference>
<keyword evidence="1" id="KW-0805">Transcription regulation</keyword>
<keyword evidence="7" id="KW-1185">Reference proteome</keyword>
<keyword evidence="5" id="KW-0808">Transferase</keyword>
<dbReference type="InterPro" id="IPR036388">
    <property type="entry name" value="WH-like_DNA-bd_sf"/>
</dbReference>
<dbReference type="SUPFAM" id="SSF54909">
    <property type="entry name" value="Dimeric alpha+beta barrel"/>
    <property type="match status" value="1"/>
</dbReference>